<sequence>MKPSFWVGRWYIAVGNEPFLASYGGQFQSYVMPAITNLQQSLAKTNLAGNVKLVVPCNADAYESSLPSQGAFRPELSQIMTDLVTFLNSNGSPFVVNIYPFLSLYGNSDFPQDYAFFEGIGEITTFENINSWCNQMPHPKTCHDFVAIGVHNSSKTFSKSQFLNMTIAATRDNAVLVMKKTKRIEAMKPPGAEKNLWSSCLDYSNIIVYTLNRKLESPSNDPLQPYVELSAVLTCIDACVEDFKMNNIPTVFPIISTNLTLLAENGLSLRAKSPSLVI</sequence>
<keyword evidence="3" id="KW-0326">Glycosidase</keyword>
<evidence type="ECO:0000313" key="7">
    <source>
        <dbReference type="Proteomes" id="UP001172457"/>
    </source>
</evidence>
<evidence type="ECO:0000313" key="6">
    <source>
        <dbReference type="EMBL" id="KAJ9563090.1"/>
    </source>
</evidence>
<dbReference type="SUPFAM" id="SSF101148">
    <property type="entry name" value="Plant invertase/pectin methylesterase inhibitor"/>
    <property type="match status" value="1"/>
</dbReference>
<comment type="similarity">
    <text evidence="1 4">Belongs to the glycosyl hydrolase 17 family.</text>
</comment>
<reference evidence="6" key="1">
    <citation type="submission" date="2023-03" db="EMBL/GenBank/DDBJ databases">
        <title>Chromosome-scale reference genome and RAD-based genetic map of yellow starthistle (Centaurea solstitialis) reveal putative structural variation and QTLs associated with invader traits.</title>
        <authorList>
            <person name="Reatini B."/>
            <person name="Cang F.A."/>
            <person name="Jiang Q."/>
            <person name="Mckibben M.T.W."/>
            <person name="Barker M.S."/>
            <person name="Rieseberg L.H."/>
            <person name="Dlugosch K.M."/>
        </authorList>
    </citation>
    <scope>NUCLEOTIDE SEQUENCE</scope>
    <source>
        <strain evidence="6">CAN-66</strain>
        <tissue evidence="6">Leaf</tissue>
    </source>
</reference>
<keyword evidence="2" id="KW-0378">Hydrolase</keyword>
<evidence type="ECO:0000256" key="3">
    <source>
        <dbReference type="ARBA" id="ARBA00023295"/>
    </source>
</evidence>
<name>A0AA38WRB2_9ASTR</name>
<dbReference type="InterPro" id="IPR000490">
    <property type="entry name" value="Glyco_hydro_17"/>
</dbReference>
<evidence type="ECO:0000256" key="1">
    <source>
        <dbReference type="ARBA" id="ARBA00008773"/>
    </source>
</evidence>
<dbReference type="SUPFAM" id="SSF51445">
    <property type="entry name" value="(Trans)glycosidases"/>
    <property type="match status" value="1"/>
</dbReference>
<evidence type="ECO:0000256" key="4">
    <source>
        <dbReference type="RuleBase" id="RU004335"/>
    </source>
</evidence>
<accession>A0AA38WRB2</accession>
<dbReference type="InterPro" id="IPR017853">
    <property type="entry name" value="GH"/>
</dbReference>
<protein>
    <recommendedName>
        <fullName evidence="5">Pectinesterase inhibitor domain-containing protein</fullName>
    </recommendedName>
</protein>
<dbReference type="GO" id="GO:0005975">
    <property type="term" value="P:carbohydrate metabolic process"/>
    <property type="evidence" value="ECO:0007669"/>
    <property type="project" value="InterPro"/>
</dbReference>
<evidence type="ECO:0000256" key="2">
    <source>
        <dbReference type="ARBA" id="ARBA00022801"/>
    </source>
</evidence>
<dbReference type="Proteomes" id="UP001172457">
    <property type="component" value="Chromosome 2"/>
</dbReference>
<organism evidence="6 7">
    <name type="scientific">Centaurea solstitialis</name>
    <name type="common">yellow star-thistle</name>
    <dbReference type="NCBI Taxonomy" id="347529"/>
    <lineage>
        <taxon>Eukaryota</taxon>
        <taxon>Viridiplantae</taxon>
        <taxon>Streptophyta</taxon>
        <taxon>Embryophyta</taxon>
        <taxon>Tracheophyta</taxon>
        <taxon>Spermatophyta</taxon>
        <taxon>Magnoliopsida</taxon>
        <taxon>eudicotyledons</taxon>
        <taxon>Gunneridae</taxon>
        <taxon>Pentapetalae</taxon>
        <taxon>asterids</taxon>
        <taxon>campanulids</taxon>
        <taxon>Asterales</taxon>
        <taxon>Asteraceae</taxon>
        <taxon>Carduoideae</taxon>
        <taxon>Cardueae</taxon>
        <taxon>Centaureinae</taxon>
        <taxon>Centaurea</taxon>
    </lineage>
</organism>
<dbReference type="Pfam" id="PF04043">
    <property type="entry name" value="PMEI"/>
    <property type="match status" value="1"/>
</dbReference>
<dbReference type="Pfam" id="PF00332">
    <property type="entry name" value="Glyco_hydro_17"/>
    <property type="match status" value="1"/>
</dbReference>
<dbReference type="EMBL" id="JARYMX010000002">
    <property type="protein sequence ID" value="KAJ9563090.1"/>
    <property type="molecule type" value="Genomic_DNA"/>
</dbReference>
<dbReference type="Gene3D" id="3.20.20.80">
    <property type="entry name" value="Glycosidases"/>
    <property type="match status" value="1"/>
</dbReference>
<feature type="domain" description="Pectinesterase inhibitor" evidence="5">
    <location>
        <begin position="124"/>
        <end position="269"/>
    </location>
</feature>
<evidence type="ECO:0000259" key="5">
    <source>
        <dbReference type="SMART" id="SM00856"/>
    </source>
</evidence>
<proteinExistence type="inferred from homology"/>
<dbReference type="SMART" id="SM00856">
    <property type="entry name" value="PMEI"/>
    <property type="match status" value="1"/>
</dbReference>
<dbReference type="GO" id="GO:0004553">
    <property type="term" value="F:hydrolase activity, hydrolyzing O-glycosyl compounds"/>
    <property type="evidence" value="ECO:0007669"/>
    <property type="project" value="InterPro"/>
</dbReference>
<gene>
    <name evidence="6" type="ORF">OSB04_008250</name>
</gene>
<dbReference type="InterPro" id="IPR006501">
    <property type="entry name" value="Pectinesterase_inhib_dom"/>
</dbReference>
<keyword evidence="7" id="KW-1185">Reference proteome</keyword>
<dbReference type="GO" id="GO:0004857">
    <property type="term" value="F:enzyme inhibitor activity"/>
    <property type="evidence" value="ECO:0007669"/>
    <property type="project" value="InterPro"/>
</dbReference>
<dbReference type="InterPro" id="IPR044965">
    <property type="entry name" value="Glyco_hydro_17_plant"/>
</dbReference>
<dbReference type="InterPro" id="IPR035513">
    <property type="entry name" value="Invertase/methylesterase_inhib"/>
</dbReference>
<dbReference type="PANTHER" id="PTHR32227">
    <property type="entry name" value="GLUCAN ENDO-1,3-BETA-GLUCOSIDASE BG1-RELATED-RELATED"/>
    <property type="match status" value="1"/>
</dbReference>
<dbReference type="AlphaFoldDB" id="A0AA38WRB2"/>
<comment type="caution">
    <text evidence="6">The sequence shown here is derived from an EMBL/GenBank/DDBJ whole genome shotgun (WGS) entry which is preliminary data.</text>
</comment>